<keyword evidence="4" id="KW-1185">Reference proteome</keyword>
<keyword evidence="2" id="KW-0472">Membrane</keyword>
<feature type="transmembrane region" description="Helical" evidence="2">
    <location>
        <begin position="7"/>
        <end position="28"/>
    </location>
</feature>
<dbReference type="Pfam" id="PF13432">
    <property type="entry name" value="TPR_16"/>
    <property type="match status" value="2"/>
</dbReference>
<name>A0A5B9QV22_9BACT</name>
<accession>A0A5B9QV22</accession>
<keyword evidence="2" id="KW-1133">Transmembrane helix</keyword>
<keyword evidence="1" id="KW-0802">TPR repeat</keyword>
<dbReference type="Pfam" id="PF14559">
    <property type="entry name" value="TPR_19"/>
    <property type="match status" value="1"/>
</dbReference>
<sequence length="1423" mass="159828">MQRYRVNYRLLMTLFGGGLVLLVALFFLQRWQVNRNASWYLESARAAQEKGETEEAFDMLMNYVQLRKDEDEPRIELANIGLGIIKENEAPRETLAKAFAILNETVTRTGDPHLRKELTEMIIGHRPQDALNHLNELLNEKPGDPELESMQVQALYKVKGSKVAMDKCLTLVGYDKTTDTFDSANATAKERPEVYAMLAALVLERDEDKEFARRVIDEMVAENPESADAHLKRSIFLRTLGEEEEALVALEKAYELEPKSVDVARQKGAVALQEKDYETAEKIFATALEENPDNAILYELLYRTHVQQEKLEEALAILDQGISTLGDRQLLGFSQLKLDVLLQQQDYDAVNQVLEKLERMQNPGLNPFIDFTKARILWQKEQWSEAARQLEKVRSKLIDFPNQQAMAGGMLAASYEKQGKLDLARQIYTEVVDKFPTYEAAKRSLAVVENKLNPQANSEGLNLDRAINEMAAKPAEMQDWTEIESMLTSIANENKISESGIELLRAQILMKRGKYEEAKEKIRQAALLDPDDIRVRYAAISLLLEDPEAGPKPALNLLDKLQERFGDSPQARSVRASILRALNGPNVTQELEELSSGIDQWSPVEQVQIESSIAYQFELLKDYEKANKHWNRALEITPENLPIRQHMFDVALQRRDIPGMLAAEDLILDLVKNEDDGDYVRSQVRRILLEFTMEEATREDLLAARKKLDRALKRRPEWHELHILYGQLLLVLEEDNDLALQHLNDALKYGPPNNNALALQVRLLGQRGDFAEARKKVEMIPAAIRMPVLGRTEAEVFLQTGEPELAFDAAKKLAEAEPDNASTQVWFARIAQSSEHLDEAAEALTRATELIPSNADVWMQLLGVYALQKENAKIEDTLRQAQLAVDADILPLLIAKKLELMGDWSGAEKLYLANYSTSMEELPILQRMAEFSLNAAKAGKFSVKKGYPYLNAILRLANEGKAEKDNHYVAWARERAARLLANSGDYQESLEARQLLNPTGDLSNLSQKDKALLAEILASRGEPEAQLKAIELLTEMERQGTIGQDGIVALARLLGKAGDWERGRQLMLDTLADYGDNEQVSATFVDLLIDNDEFTLADNRLDKLKEVNPKNQNIMPLSIKLAAKSGEQAKLQRLLQGMLPRLTGALDEQELNNILAVARMAAENDQIEIAAKLYPLYAQRVGTAGAALELAQFLAMHGDPGQAMDMLKQLFPSNMNQTVQIAIAMLRQRRDELGDQFDADVDSMLASALRDDPDSAQRLILQAEALEVQGKYDESIAAYEKTLKRDDLPTLLRAAARNNLGFILGLTNQRVDEAQSLIDQALEVYGPSEDILDTRAVVRIAGKNYDGAVEDMELATALSSDPIKYYHKALANLLAGNDQVAQKAWDQALELGITKEQLPILEQAEFDRIKGEIEGLQTQNANL</sequence>
<dbReference type="KEGG" id="bgok:Pr1d_51990"/>
<dbReference type="Proteomes" id="UP000323917">
    <property type="component" value="Chromosome"/>
</dbReference>
<dbReference type="EMBL" id="CP042913">
    <property type="protein sequence ID" value="QEG37851.1"/>
    <property type="molecule type" value="Genomic_DNA"/>
</dbReference>
<dbReference type="PANTHER" id="PTHR12558">
    <property type="entry name" value="CELL DIVISION CYCLE 16,23,27"/>
    <property type="match status" value="1"/>
</dbReference>
<evidence type="ECO:0000256" key="2">
    <source>
        <dbReference type="SAM" id="Phobius"/>
    </source>
</evidence>
<feature type="repeat" description="TPR" evidence="1">
    <location>
        <begin position="261"/>
        <end position="294"/>
    </location>
</feature>
<evidence type="ECO:0000313" key="3">
    <source>
        <dbReference type="EMBL" id="QEG37851.1"/>
    </source>
</evidence>
<dbReference type="InterPro" id="IPR011990">
    <property type="entry name" value="TPR-like_helical_dom_sf"/>
</dbReference>
<dbReference type="Gene3D" id="1.25.40.10">
    <property type="entry name" value="Tetratricopeptide repeat domain"/>
    <property type="match status" value="6"/>
</dbReference>
<dbReference type="PROSITE" id="PS50005">
    <property type="entry name" value="TPR"/>
    <property type="match status" value="4"/>
</dbReference>
<gene>
    <name evidence="3" type="ORF">Pr1d_51990</name>
</gene>
<feature type="repeat" description="TPR" evidence="1">
    <location>
        <begin position="499"/>
        <end position="532"/>
    </location>
</feature>
<dbReference type="InterPro" id="IPR019734">
    <property type="entry name" value="TPR_rpt"/>
</dbReference>
<feature type="repeat" description="TPR" evidence="1">
    <location>
        <begin position="227"/>
        <end position="260"/>
    </location>
</feature>
<dbReference type="RefSeq" id="WP_148076024.1">
    <property type="nucleotide sequence ID" value="NZ_CP042913.1"/>
</dbReference>
<evidence type="ECO:0000256" key="1">
    <source>
        <dbReference type="PROSITE-ProRule" id="PRU00339"/>
    </source>
</evidence>
<dbReference type="SMART" id="SM00028">
    <property type="entry name" value="TPR"/>
    <property type="match status" value="8"/>
</dbReference>
<proteinExistence type="predicted"/>
<organism evidence="3 4">
    <name type="scientific">Bythopirellula goksoeyrii</name>
    <dbReference type="NCBI Taxonomy" id="1400387"/>
    <lineage>
        <taxon>Bacteria</taxon>
        <taxon>Pseudomonadati</taxon>
        <taxon>Planctomycetota</taxon>
        <taxon>Planctomycetia</taxon>
        <taxon>Pirellulales</taxon>
        <taxon>Lacipirellulaceae</taxon>
        <taxon>Bythopirellula</taxon>
    </lineage>
</organism>
<dbReference type="OrthoDB" id="222939at2"/>
<keyword evidence="2" id="KW-0812">Transmembrane</keyword>
<evidence type="ECO:0000313" key="4">
    <source>
        <dbReference type="Proteomes" id="UP000323917"/>
    </source>
</evidence>
<dbReference type="Pfam" id="PF13181">
    <property type="entry name" value="TPR_8"/>
    <property type="match status" value="1"/>
</dbReference>
<feature type="repeat" description="TPR" evidence="1">
    <location>
        <begin position="607"/>
        <end position="640"/>
    </location>
</feature>
<dbReference type="SUPFAM" id="SSF48452">
    <property type="entry name" value="TPR-like"/>
    <property type="match status" value="5"/>
</dbReference>
<dbReference type="PANTHER" id="PTHR12558:SF13">
    <property type="entry name" value="CELL DIVISION CYCLE PROTEIN 27 HOMOLOG"/>
    <property type="match status" value="1"/>
</dbReference>
<reference evidence="3 4" key="1">
    <citation type="submission" date="2019-08" db="EMBL/GenBank/DDBJ databases">
        <title>Deep-cultivation of Planctomycetes and their phenomic and genomic characterization uncovers novel biology.</title>
        <authorList>
            <person name="Wiegand S."/>
            <person name="Jogler M."/>
            <person name="Boedeker C."/>
            <person name="Pinto D."/>
            <person name="Vollmers J."/>
            <person name="Rivas-Marin E."/>
            <person name="Kohn T."/>
            <person name="Peeters S.H."/>
            <person name="Heuer A."/>
            <person name="Rast P."/>
            <person name="Oberbeckmann S."/>
            <person name="Bunk B."/>
            <person name="Jeske O."/>
            <person name="Meyerdierks A."/>
            <person name="Storesund J.E."/>
            <person name="Kallscheuer N."/>
            <person name="Luecker S."/>
            <person name="Lage O.M."/>
            <person name="Pohl T."/>
            <person name="Merkel B.J."/>
            <person name="Hornburger P."/>
            <person name="Mueller R.-W."/>
            <person name="Bruemmer F."/>
            <person name="Labrenz M."/>
            <person name="Spormann A.M."/>
            <person name="Op den Camp H."/>
            <person name="Overmann J."/>
            <person name="Amann R."/>
            <person name="Jetten M.S.M."/>
            <person name="Mascher T."/>
            <person name="Medema M.H."/>
            <person name="Devos D.P."/>
            <person name="Kaster A.-K."/>
            <person name="Ovreas L."/>
            <person name="Rohde M."/>
            <person name="Galperin M.Y."/>
            <person name="Jogler C."/>
        </authorList>
    </citation>
    <scope>NUCLEOTIDE SEQUENCE [LARGE SCALE GENOMIC DNA]</scope>
    <source>
        <strain evidence="3 4">Pr1d</strain>
    </source>
</reference>
<protein>
    <submittedName>
        <fullName evidence="3">Tetratricopeptide repeat protein</fullName>
    </submittedName>
</protein>